<dbReference type="InterPro" id="IPR003462">
    <property type="entry name" value="ODC_Mu_crystall"/>
</dbReference>
<accession>A0A1I4VSA9</accession>
<evidence type="ECO:0000313" key="2">
    <source>
        <dbReference type="EMBL" id="PKR89324.1"/>
    </source>
</evidence>
<keyword evidence="2" id="KW-0456">Lyase</keyword>
<dbReference type="PIRSF" id="PIRSF001439">
    <property type="entry name" value="CryM"/>
    <property type="match status" value="1"/>
</dbReference>
<sequence length="312" mass="32395">MLVLDAAATASALDYSALIAGLREMFAAGVTAPLRHAHGLPRAGEPDATLLLMPAWMGDGSHGGVKIVNVVPGNARRGLPAVTASYLLFDETTGAHLALMDGATLTGRRTAAASALAASYLARPDARTLLVVGAGHIGSELPFAYRAALPIERVLVWNPTPARAERLVARLREEGVEAEVRGDLQAAVGDADVISCATLSTTPLILGDWLKPGQHLDLVGSFTPAMREADDRAVTRGRVFIDGPAAAIESGDIKGPMAAGALKEIAGTLYDLCGGRVEGRRSAAEITLFKSVGLAVEDLAAARIALAARRQE</sequence>
<organism evidence="2 3">
    <name type="scientific">Pleomorphomonas diazotrophica</name>
    <dbReference type="NCBI Taxonomy" id="1166257"/>
    <lineage>
        <taxon>Bacteria</taxon>
        <taxon>Pseudomonadati</taxon>
        <taxon>Pseudomonadota</taxon>
        <taxon>Alphaproteobacteria</taxon>
        <taxon>Hyphomicrobiales</taxon>
        <taxon>Pleomorphomonadaceae</taxon>
        <taxon>Pleomorphomonas</taxon>
    </lineage>
</organism>
<dbReference type="Proteomes" id="UP000233491">
    <property type="component" value="Unassembled WGS sequence"/>
</dbReference>
<gene>
    <name evidence="2" type="ORF">CXZ10_10420</name>
</gene>
<comment type="caution">
    <text evidence="2">The sequence shown here is derived from an EMBL/GenBank/DDBJ whole genome shotgun (WGS) entry which is preliminary data.</text>
</comment>
<name>A0A1I4VSA9_9HYPH</name>
<keyword evidence="3" id="KW-1185">Reference proteome</keyword>
<dbReference type="GO" id="GO:0016491">
    <property type="term" value="F:oxidoreductase activity"/>
    <property type="evidence" value="ECO:0007669"/>
    <property type="project" value="UniProtKB-ARBA"/>
</dbReference>
<dbReference type="GO" id="GO:0008473">
    <property type="term" value="F:ornithine cyclodeaminase activity"/>
    <property type="evidence" value="ECO:0007669"/>
    <property type="project" value="UniProtKB-EC"/>
</dbReference>
<dbReference type="OrthoDB" id="9785971at2"/>
<dbReference type="GO" id="GO:0005737">
    <property type="term" value="C:cytoplasm"/>
    <property type="evidence" value="ECO:0007669"/>
    <property type="project" value="TreeGrafter"/>
</dbReference>
<reference evidence="2 3" key="1">
    <citation type="submission" date="2017-12" db="EMBL/GenBank/DDBJ databases">
        <title>Anaerobic carbon monoxide metabolism by Pleomorphomonas carboxyditropha sp. nov., a new mesophilic hydrogenogenic carboxidotroph.</title>
        <authorList>
            <person name="Esquivel-Elizondo S."/>
            <person name="Krajmalnik-Brown R."/>
        </authorList>
    </citation>
    <scope>NUCLEOTIDE SEQUENCE [LARGE SCALE GENOMIC DNA]</scope>
    <source>
        <strain evidence="2 3">R5-392</strain>
    </source>
</reference>
<dbReference type="GO" id="GO:0019752">
    <property type="term" value="P:carboxylic acid metabolic process"/>
    <property type="evidence" value="ECO:0007669"/>
    <property type="project" value="UniProtKB-ARBA"/>
</dbReference>
<dbReference type="EMBL" id="PJNW01000006">
    <property type="protein sequence ID" value="PKR89324.1"/>
    <property type="molecule type" value="Genomic_DNA"/>
</dbReference>
<dbReference type="SUPFAM" id="SSF51735">
    <property type="entry name" value="NAD(P)-binding Rossmann-fold domains"/>
    <property type="match status" value="1"/>
</dbReference>
<comment type="similarity">
    <text evidence="1">Belongs to the ornithine cyclodeaminase/mu-crystallin family.</text>
</comment>
<evidence type="ECO:0000256" key="1">
    <source>
        <dbReference type="ARBA" id="ARBA00008903"/>
    </source>
</evidence>
<dbReference type="EC" id="4.3.1.12" evidence="2"/>
<dbReference type="InterPro" id="IPR036291">
    <property type="entry name" value="NAD(P)-bd_dom_sf"/>
</dbReference>
<dbReference type="Pfam" id="PF02423">
    <property type="entry name" value="OCD_Mu_crystall"/>
    <property type="match status" value="1"/>
</dbReference>
<dbReference type="PANTHER" id="PTHR13812:SF19">
    <property type="entry name" value="KETIMINE REDUCTASE MU-CRYSTALLIN"/>
    <property type="match status" value="1"/>
</dbReference>
<dbReference type="NCBIfam" id="NF004793">
    <property type="entry name" value="PRK06141.1"/>
    <property type="match status" value="1"/>
</dbReference>
<dbReference type="Gene3D" id="3.30.1780.10">
    <property type="entry name" value="ornithine cyclodeaminase, domain 1"/>
    <property type="match status" value="1"/>
</dbReference>
<dbReference type="AlphaFoldDB" id="A0A1I4VSA9"/>
<dbReference type="PANTHER" id="PTHR13812">
    <property type="entry name" value="KETIMINE REDUCTASE MU-CRYSTALLIN"/>
    <property type="match status" value="1"/>
</dbReference>
<protein>
    <submittedName>
        <fullName evidence="2">Ornithine cyclodeaminase</fullName>
        <ecNumber evidence="2">4.3.1.12</ecNumber>
    </submittedName>
</protein>
<evidence type="ECO:0000313" key="3">
    <source>
        <dbReference type="Proteomes" id="UP000233491"/>
    </source>
</evidence>
<proteinExistence type="inferred from homology"/>
<dbReference type="RefSeq" id="WP_101289101.1">
    <property type="nucleotide sequence ID" value="NZ_FOUQ01000013.1"/>
</dbReference>
<dbReference type="InterPro" id="IPR023401">
    <property type="entry name" value="ODC_N"/>
</dbReference>
<dbReference type="FunFam" id="3.40.50.720:FF:000311">
    <property type="entry name" value="Ornithine cyclodeaminase"/>
    <property type="match status" value="1"/>
</dbReference>
<dbReference type="Gene3D" id="3.40.50.720">
    <property type="entry name" value="NAD(P)-binding Rossmann-like Domain"/>
    <property type="match status" value="1"/>
</dbReference>